<name>A0A1H9GNG2_9SPIR</name>
<dbReference type="Proteomes" id="UP000182360">
    <property type="component" value="Unassembled WGS sequence"/>
</dbReference>
<evidence type="ECO:0000313" key="2">
    <source>
        <dbReference type="Proteomes" id="UP000182360"/>
    </source>
</evidence>
<dbReference type="OrthoDB" id="362700at2"/>
<reference evidence="1 2" key="1">
    <citation type="submission" date="2016-10" db="EMBL/GenBank/DDBJ databases">
        <authorList>
            <person name="de Groot N.N."/>
        </authorList>
    </citation>
    <scope>NUCLEOTIDE SEQUENCE [LARGE SCALE GENOMIC DNA]</scope>
    <source>
        <strain evidence="1 2">B25</strain>
    </source>
</reference>
<gene>
    <name evidence="1" type="ORF">SAMN04487977_10574</name>
</gene>
<evidence type="ECO:0000313" key="1">
    <source>
        <dbReference type="EMBL" id="SEQ51626.1"/>
    </source>
</evidence>
<dbReference type="AlphaFoldDB" id="A0A1H9GNG2"/>
<proteinExistence type="predicted"/>
<organism evidence="1 2">
    <name type="scientific">Treponema bryantii</name>
    <dbReference type="NCBI Taxonomy" id="163"/>
    <lineage>
        <taxon>Bacteria</taxon>
        <taxon>Pseudomonadati</taxon>
        <taxon>Spirochaetota</taxon>
        <taxon>Spirochaetia</taxon>
        <taxon>Spirochaetales</taxon>
        <taxon>Treponemataceae</taxon>
        <taxon>Treponema</taxon>
    </lineage>
</organism>
<dbReference type="EMBL" id="FOFU01000005">
    <property type="protein sequence ID" value="SEQ51626.1"/>
    <property type="molecule type" value="Genomic_DNA"/>
</dbReference>
<keyword evidence="2" id="KW-1185">Reference proteome</keyword>
<accession>A0A1H9GNG2</accession>
<sequence length="226" mass="26308">MGTFNPEILGNDTSCDIYEEFYSEYNNGENPYVLVKRMLQEYSDSLTDDDEKNNILFGLSLAAWETNALSKDLYEKIKGIVNSGNDLEVWEKLGADKNLLNERKVVLNNFLEKISIPIEKKVRRKRQKTKVIEKPISITQPKDKRCTFSINDIYVNDKYIHSSGLIMWKEGGGSVLHYNQPDALIKVSWLNKNKVRVEYEKEIVFSQQITETRFYSDIIEIIYSEL</sequence>
<dbReference type="RefSeq" id="WP_074643754.1">
    <property type="nucleotide sequence ID" value="NZ_FOFU01000005.1"/>
</dbReference>
<protein>
    <submittedName>
        <fullName evidence="1">Uncharacterized protein</fullName>
    </submittedName>
</protein>